<feature type="compositionally biased region" description="Basic and acidic residues" evidence="1">
    <location>
        <begin position="102"/>
        <end position="118"/>
    </location>
</feature>
<name>A0A7J6SEG6_PEROL</name>
<gene>
    <name evidence="2" type="ORF">FOZ62_001025</name>
</gene>
<evidence type="ECO:0008006" key="4">
    <source>
        <dbReference type="Google" id="ProtNLM"/>
    </source>
</evidence>
<feature type="compositionally biased region" description="Basic residues" evidence="1">
    <location>
        <begin position="51"/>
        <end position="61"/>
    </location>
</feature>
<dbReference type="AlphaFoldDB" id="A0A7J6SEG6"/>
<dbReference type="Pfam" id="PF13917">
    <property type="entry name" value="zf-CCHC_3"/>
    <property type="match status" value="1"/>
</dbReference>
<reference evidence="2 3" key="1">
    <citation type="submission" date="2020-04" db="EMBL/GenBank/DDBJ databases">
        <title>Perkinsus olseni comparative genomics.</title>
        <authorList>
            <person name="Bogema D.R."/>
        </authorList>
    </citation>
    <scope>NUCLEOTIDE SEQUENCE [LARGE SCALE GENOMIC DNA]</scope>
    <source>
        <strain evidence="2">ATCC PRA-205</strain>
    </source>
</reference>
<feature type="non-terminal residue" evidence="2">
    <location>
        <position position="1"/>
    </location>
</feature>
<feature type="compositionally biased region" description="Basic and acidic residues" evidence="1">
    <location>
        <begin position="80"/>
        <end position="92"/>
    </location>
</feature>
<feature type="compositionally biased region" description="Basic and acidic residues" evidence="1">
    <location>
        <begin position="182"/>
        <end position="208"/>
    </location>
</feature>
<evidence type="ECO:0000313" key="2">
    <source>
        <dbReference type="EMBL" id="KAF4731339.1"/>
    </source>
</evidence>
<feature type="compositionally biased region" description="Low complexity" evidence="1">
    <location>
        <begin position="126"/>
        <end position="167"/>
    </location>
</feature>
<sequence length="287" mass="32235">ISSSRIPFAMLKLSTATSKAKEDILCQNCLQYGHWSYECKNPPKNASRMSRMQKVRSKKYQPKFNEDPGPDVPKNNFLYDNKRFGERKDEVKPMVAQGPKTNKKEDRKGRSKMRDEKRSRRRARSESSSSSSSSASSSSSSDSESGSDSSSGSGSSDSSGSDSSRSPSRSRRRSKGGSPQQRRQERSSSKTGRESGDLDAWRRARDDAQAGPRQRHIERPPPERRDDRSRENPRREKSLSPPGPRRSRRDESGSPKRRRRENGSGVPGRTTTTGRRISDGGWRPAVD</sequence>
<accession>A0A7J6SEG6</accession>
<proteinExistence type="predicted"/>
<organism evidence="2 3">
    <name type="scientific">Perkinsus olseni</name>
    <name type="common">Perkinsus atlanticus</name>
    <dbReference type="NCBI Taxonomy" id="32597"/>
    <lineage>
        <taxon>Eukaryota</taxon>
        <taxon>Sar</taxon>
        <taxon>Alveolata</taxon>
        <taxon>Perkinsozoa</taxon>
        <taxon>Perkinsea</taxon>
        <taxon>Perkinsida</taxon>
        <taxon>Perkinsidae</taxon>
        <taxon>Perkinsus</taxon>
    </lineage>
</organism>
<feature type="region of interest" description="Disordered" evidence="1">
    <location>
        <begin position="41"/>
        <end position="287"/>
    </location>
</feature>
<evidence type="ECO:0000313" key="3">
    <source>
        <dbReference type="Proteomes" id="UP000574390"/>
    </source>
</evidence>
<protein>
    <recommendedName>
        <fullName evidence="4">Zinc finger, CCHC domain containing</fullName>
    </recommendedName>
</protein>
<dbReference type="EMBL" id="JABANM010015259">
    <property type="protein sequence ID" value="KAF4731339.1"/>
    <property type="molecule type" value="Genomic_DNA"/>
</dbReference>
<comment type="caution">
    <text evidence="2">The sequence shown here is derived from an EMBL/GenBank/DDBJ whole genome shotgun (WGS) entry which is preliminary data.</text>
</comment>
<evidence type="ECO:0000256" key="1">
    <source>
        <dbReference type="SAM" id="MobiDB-lite"/>
    </source>
</evidence>
<feature type="compositionally biased region" description="Basic and acidic residues" evidence="1">
    <location>
        <begin position="215"/>
        <end position="238"/>
    </location>
</feature>
<dbReference type="GO" id="GO:0003676">
    <property type="term" value="F:nucleic acid binding"/>
    <property type="evidence" value="ECO:0007669"/>
    <property type="project" value="InterPro"/>
</dbReference>
<dbReference type="SUPFAM" id="SSF57756">
    <property type="entry name" value="Retrovirus zinc finger-like domains"/>
    <property type="match status" value="1"/>
</dbReference>
<dbReference type="GO" id="GO:0008270">
    <property type="term" value="F:zinc ion binding"/>
    <property type="evidence" value="ECO:0007669"/>
    <property type="project" value="InterPro"/>
</dbReference>
<dbReference type="Proteomes" id="UP000574390">
    <property type="component" value="Unassembled WGS sequence"/>
</dbReference>
<dbReference type="Gene3D" id="4.10.60.10">
    <property type="entry name" value="Zinc finger, CCHC-type"/>
    <property type="match status" value="1"/>
</dbReference>
<dbReference type="InterPro" id="IPR036875">
    <property type="entry name" value="Znf_CCHC_sf"/>
</dbReference>